<evidence type="ECO:0000256" key="5">
    <source>
        <dbReference type="ARBA" id="ARBA00023054"/>
    </source>
</evidence>
<dbReference type="InterPro" id="IPR027640">
    <property type="entry name" value="Kinesin-like_fam"/>
</dbReference>
<keyword evidence="7" id="KW-0493">Microtubule</keyword>
<dbReference type="GO" id="GO:0003777">
    <property type="term" value="F:microtubule motor activity"/>
    <property type="evidence" value="ECO:0007669"/>
    <property type="project" value="InterPro"/>
</dbReference>
<feature type="region of interest" description="Disordered" evidence="9">
    <location>
        <begin position="230"/>
        <end position="274"/>
    </location>
</feature>
<dbReference type="InterPro" id="IPR036961">
    <property type="entry name" value="Kinesin_motor_dom_sf"/>
</dbReference>
<feature type="region of interest" description="Disordered" evidence="9">
    <location>
        <begin position="574"/>
        <end position="595"/>
    </location>
</feature>
<dbReference type="GO" id="GO:0007052">
    <property type="term" value="P:mitotic spindle organization"/>
    <property type="evidence" value="ECO:0007669"/>
    <property type="project" value="TreeGrafter"/>
</dbReference>
<dbReference type="PROSITE" id="PS50067">
    <property type="entry name" value="KINESIN_MOTOR_2"/>
    <property type="match status" value="1"/>
</dbReference>
<dbReference type="PROSITE" id="PS00411">
    <property type="entry name" value="KINESIN_MOTOR_1"/>
    <property type="match status" value="1"/>
</dbReference>
<proteinExistence type="inferred from homology"/>
<sequence length="713" mass="78516">MVEGASRALPRPLRTVVHPNSETSLAVETSGPTAQRDPRPNFTFDRVYDADSAQEEIYNNSVEPLIQRFLDGYNTTVFAYGQTSSGKSYTMGTCGESEAYTEDGLADMIHPQVGIIPRAAQRVFASLDESLAESPGAEHSLQVSFLELYNEDLIDLLAEPDIDATNQVQIRETRVGEIVWTGLRQYEANDALDIIELLKCGMDMRQTHETEMNTQSSRSHAIFSLTLTRSRPRAASPERGAPLAIPQTPRASGLPKLGAKSALRTPSRPITPTRTPSRILRARQAEADAVVTTSKLHFVDLAGSERLKRTAATGDRVKEGICINSGLHALGNVISMLSDPAKARRPMHIPYRDSKLTRLLQDSLGGNAHTLMIACVSSLEMNVNETLNTLYYAQRARHIRNSVERNQTEAGWNNVEHLQTQVLRLRKELDLIRVSHELLVAAPEQKGPSLVHSDHAQALLAWQEKYSALSRKNVQLTAELLQLNRQQRPNALPTTPGDFLANAEPVIVEYEKTVDALEGQLNVLKASVAYSEELLKEREQALLLANARATSAENEVDLLRATVRDLHERLDDSVDELESSRRSQHSALGLGRPGAESDALKVSTLERVQRACSGMLGYKSRTVSSQSQATEDAPDTTALSALLVGDTSENSMLLGPGGKEDVEQEGERLRLLNRLLEPGINARESNLRGSLLHWVQSQDNSVTDEVQCRTCGL</sequence>
<evidence type="ECO:0000256" key="8">
    <source>
        <dbReference type="SAM" id="Coils"/>
    </source>
</evidence>
<keyword evidence="6 7" id="KW-0505">Motor protein</keyword>
<dbReference type="GO" id="GO:0005875">
    <property type="term" value="C:microtubule associated complex"/>
    <property type="evidence" value="ECO:0007669"/>
    <property type="project" value="TreeGrafter"/>
</dbReference>
<evidence type="ECO:0000259" key="10">
    <source>
        <dbReference type="PROSITE" id="PS50067"/>
    </source>
</evidence>
<evidence type="ECO:0000256" key="2">
    <source>
        <dbReference type="ARBA" id="ARBA00022490"/>
    </source>
</evidence>
<comment type="subcellular location">
    <subcellularLocation>
        <location evidence="1">Cytoplasm</location>
    </subcellularLocation>
</comment>
<feature type="domain" description="Kinesin motor" evidence="10">
    <location>
        <begin position="1"/>
        <end position="399"/>
    </location>
</feature>
<evidence type="ECO:0000256" key="1">
    <source>
        <dbReference type="ARBA" id="ARBA00004496"/>
    </source>
</evidence>
<gene>
    <name evidence="11" type="ORF">MVES_000882</name>
</gene>
<name>A0A2N1JF53_9BASI</name>
<feature type="region of interest" description="Disordered" evidence="9">
    <location>
        <begin position="1"/>
        <end position="41"/>
    </location>
</feature>
<evidence type="ECO:0000256" key="7">
    <source>
        <dbReference type="RuleBase" id="RU000394"/>
    </source>
</evidence>
<dbReference type="PRINTS" id="PR00380">
    <property type="entry name" value="KINESINHEAVY"/>
</dbReference>
<keyword evidence="4 6" id="KW-0067">ATP-binding</keyword>
<dbReference type="STRING" id="2020962.A0A2N1JF53"/>
<evidence type="ECO:0000256" key="3">
    <source>
        <dbReference type="ARBA" id="ARBA00022741"/>
    </source>
</evidence>
<feature type="compositionally biased region" description="Polar residues" evidence="9">
    <location>
        <begin position="18"/>
        <end position="33"/>
    </location>
</feature>
<dbReference type="InterPro" id="IPR001752">
    <property type="entry name" value="Kinesin_motor_dom"/>
</dbReference>
<dbReference type="SUPFAM" id="SSF52540">
    <property type="entry name" value="P-loop containing nucleoside triphosphate hydrolases"/>
    <property type="match status" value="1"/>
</dbReference>
<dbReference type="PANTHER" id="PTHR47969">
    <property type="entry name" value="CHROMOSOME-ASSOCIATED KINESIN KIF4A-RELATED"/>
    <property type="match status" value="1"/>
</dbReference>
<evidence type="ECO:0000256" key="9">
    <source>
        <dbReference type="SAM" id="MobiDB-lite"/>
    </source>
</evidence>
<dbReference type="GO" id="GO:0005874">
    <property type="term" value="C:microtubule"/>
    <property type="evidence" value="ECO:0007669"/>
    <property type="project" value="UniProtKB-KW"/>
</dbReference>
<dbReference type="Pfam" id="PF00225">
    <property type="entry name" value="Kinesin"/>
    <property type="match status" value="2"/>
</dbReference>
<comment type="similarity">
    <text evidence="6 7">Belongs to the TRAFAC class myosin-kinesin ATPase superfamily. Kinesin family.</text>
</comment>
<evidence type="ECO:0000313" key="11">
    <source>
        <dbReference type="EMBL" id="PKI85178.1"/>
    </source>
</evidence>
<dbReference type="EMBL" id="KZ454988">
    <property type="protein sequence ID" value="PKI85178.1"/>
    <property type="molecule type" value="Genomic_DNA"/>
</dbReference>
<dbReference type="InterPro" id="IPR027417">
    <property type="entry name" value="P-loop_NTPase"/>
</dbReference>
<dbReference type="GO" id="GO:0008017">
    <property type="term" value="F:microtubule binding"/>
    <property type="evidence" value="ECO:0007669"/>
    <property type="project" value="InterPro"/>
</dbReference>
<keyword evidence="12" id="KW-1185">Reference proteome</keyword>
<evidence type="ECO:0000313" key="12">
    <source>
        <dbReference type="Proteomes" id="UP000232875"/>
    </source>
</evidence>
<dbReference type="AlphaFoldDB" id="A0A2N1JF53"/>
<dbReference type="Gene3D" id="3.40.850.10">
    <property type="entry name" value="Kinesin motor domain"/>
    <property type="match status" value="1"/>
</dbReference>
<dbReference type="SMART" id="SM00129">
    <property type="entry name" value="KISc"/>
    <property type="match status" value="1"/>
</dbReference>
<dbReference type="Proteomes" id="UP000232875">
    <property type="component" value="Unassembled WGS sequence"/>
</dbReference>
<dbReference type="PANTHER" id="PTHR47969:SF15">
    <property type="entry name" value="CHROMOSOME-ASSOCIATED KINESIN KIF4A-RELATED"/>
    <property type="match status" value="1"/>
</dbReference>
<dbReference type="OrthoDB" id="3176171at2759"/>
<dbReference type="GO" id="GO:0007018">
    <property type="term" value="P:microtubule-based movement"/>
    <property type="evidence" value="ECO:0007669"/>
    <property type="project" value="InterPro"/>
</dbReference>
<organism evidence="11 12">
    <name type="scientific">Malassezia vespertilionis</name>
    <dbReference type="NCBI Taxonomy" id="2020962"/>
    <lineage>
        <taxon>Eukaryota</taxon>
        <taxon>Fungi</taxon>
        <taxon>Dikarya</taxon>
        <taxon>Basidiomycota</taxon>
        <taxon>Ustilaginomycotina</taxon>
        <taxon>Malasseziomycetes</taxon>
        <taxon>Malasseziales</taxon>
        <taxon>Malasseziaceae</taxon>
        <taxon>Malassezia</taxon>
    </lineage>
</organism>
<accession>A0A2N1JF53</accession>
<dbReference type="GO" id="GO:0051231">
    <property type="term" value="P:spindle elongation"/>
    <property type="evidence" value="ECO:0007669"/>
    <property type="project" value="TreeGrafter"/>
</dbReference>
<dbReference type="GO" id="GO:0005737">
    <property type="term" value="C:cytoplasm"/>
    <property type="evidence" value="ECO:0007669"/>
    <property type="project" value="UniProtKB-SubCell"/>
</dbReference>
<keyword evidence="5 8" id="KW-0175">Coiled coil</keyword>
<evidence type="ECO:0000256" key="6">
    <source>
        <dbReference type="PROSITE-ProRule" id="PRU00283"/>
    </source>
</evidence>
<feature type="compositionally biased region" description="Low complexity" evidence="9">
    <location>
        <begin position="264"/>
        <end position="274"/>
    </location>
</feature>
<reference evidence="11 12" key="1">
    <citation type="submission" date="2017-10" db="EMBL/GenBank/DDBJ databases">
        <title>A novel species of cold-tolerant Malassezia isolated from bats.</title>
        <authorList>
            <person name="Lorch J.M."/>
            <person name="Palmer J.M."/>
            <person name="Vanderwolf K.J."/>
            <person name="Schmidt K.Z."/>
            <person name="Verant M.L."/>
            <person name="Weller T.J."/>
            <person name="Blehert D.S."/>
        </authorList>
    </citation>
    <scope>NUCLEOTIDE SEQUENCE [LARGE SCALE GENOMIC DNA]</scope>
    <source>
        <strain evidence="11 12">NWHC:44797-103</strain>
    </source>
</reference>
<feature type="coiled-coil region" evidence="8">
    <location>
        <begin position="466"/>
        <end position="569"/>
    </location>
</feature>
<evidence type="ECO:0000256" key="4">
    <source>
        <dbReference type="ARBA" id="ARBA00022840"/>
    </source>
</evidence>
<protein>
    <recommendedName>
        <fullName evidence="7">Kinesin-like protein</fullName>
    </recommendedName>
</protein>
<keyword evidence="3 6" id="KW-0547">Nucleotide-binding</keyword>
<feature type="binding site" evidence="6">
    <location>
        <begin position="81"/>
        <end position="88"/>
    </location>
    <ligand>
        <name>ATP</name>
        <dbReference type="ChEBI" id="CHEBI:30616"/>
    </ligand>
</feature>
<dbReference type="InterPro" id="IPR019821">
    <property type="entry name" value="Kinesin_motor_CS"/>
</dbReference>
<dbReference type="GO" id="GO:0005524">
    <property type="term" value="F:ATP binding"/>
    <property type="evidence" value="ECO:0007669"/>
    <property type="project" value="UniProtKB-UniRule"/>
</dbReference>
<keyword evidence="2" id="KW-0963">Cytoplasm</keyword>